<sequence>MHSNKKNTSPVSPEELERRKLFPEFLTTLFTEEIIMEGNWVVQFEQFEAVQLNVSLLHRNPALHPSPEPLNLGLRRSKIQAASLDPQVELLNQRDILLAAGCIVSLLQSQHPPTLLPHQTLYSRDH</sequence>
<comment type="caution">
    <text evidence="1">The sequence shown here is derived from an EMBL/GenBank/DDBJ whole genome shotgun (WGS) entry which is preliminary data.</text>
</comment>
<evidence type="ECO:0000313" key="1">
    <source>
        <dbReference type="EMBL" id="CAB1425440.1"/>
    </source>
</evidence>
<accession>A0A9N7U6S1</accession>
<evidence type="ECO:0000313" key="2">
    <source>
        <dbReference type="Proteomes" id="UP001153269"/>
    </source>
</evidence>
<protein>
    <submittedName>
        <fullName evidence="1">Uncharacterized protein</fullName>
    </submittedName>
</protein>
<dbReference type="Proteomes" id="UP001153269">
    <property type="component" value="Unassembled WGS sequence"/>
</dbReference>
<dbReference type="AlphaFoldDB" id="A0A9N7U6S1"/>
<gene>
    <name evidence="1" type="ORF">PLEPLA_LOCUS13370</name>
</gene>
<reference evidence="1" key="1">
    <citation type="submission" date="2020-03" db="EMBL/GenBank/DDBJ databases">
        <authorList>
            <person name="Weist P."/>
        </authorList>
    </citation>
    <scope>NUCLEOTIDE SEQUENCE</scope>
</reference>
<proteinExistence type="predicted"/>
<organism evidence="1 2">
    <name type="scientific">Pleuronectes platessa</name>
    <name type="common">European plaice</name>
    <dbReference type="NCBI Taxonomy" id="8262"/>
    <lineage>
        <taxon>Eukaryota</taxon>
        <taxon>Metazoa</taxon>
        <taxon>Chordata</taxon>
        <taxon>Craniata</taxon>
        <taxon>Vertebrata</taxon>
        <taxon>Euteleostomi</taxon>
        <taxon>Actinopterygii</taxon>
        <taxon>Neopterygii</taxon>
        <taxon>Teleostei</taxon>
        <taxon>Neoteleostei</taxon>
        <taxon>Acanthomorphata</taxon>
        <taxon>Carangaria</taxon>
        <taxon>Pleuronectiformes</taxon>
        <taxon>Pleuronectoidei</taxon>
        <taxon>Pleuronectidae</taxon>
        <taxon>Pleuronectes</taxon>
    </lineage>
</organism>
<keyword evidence="2" id="KW-1185">Reference proteome</keyword>
<name>A0A9N7U6S1_PLEPL</name>
<dbReference type="EMBL" id="CADEAL010000803">
    <property type="protein sequence ID" value="CAB1425440.1"/>
    <property type="molecule type" value="Genomic_DNA"/>
</dbReference>